<keyword evidence="3" id="KW-0808">Transferase</keyword>
<evidence type="ECO:0000313" key="3">
    <source>
        <dbReference type="EMBL" id="EFN65981.1"/>
    </source>
</evidence>
<protein>
    <submittedName>
        <fullName evidence="3">Proto-oncogene tyrosine-protein kinase ROS</fullName>
    </submittedName>
</protein>
<dbReference type="STRING" id="104421.E2AKQ8"/>
<evidence type="ECO:0000256" key="1">
    <source>
        <dbReference type="ARBA" id="ARBA00022737"/>
    </source>
</evidence>
<dbReference type="InterPro" id="IPR011042">
    <property type="entry name" value="6-blade_b-propeller_TolB-like"/>
</dbReference>
<evidence type="ECO:0000313" key="4">
    <source>
        <dbReference type="Proteomes" id="UP000000311"/>
    </source>
</evidence>
<sequence length="741" mass="87035">KSLESKPTSLRAFVQFDSQFTQKVNDIFVTLSWNQPEFTEILQGYTVQCFFIEDLKEIQTCDDKNITTTKLEHTVHNLSSNTTYYFRVRAHTKIVAGPYTDLINVSTTHQNPIPKLLFTSSKGIRILDVDSNITYCVTSELVRYVAYSIQEHRIYWLTERDLMTLKINENNFTKIASFDNYSYNPCIENNFTKIVSFDNHPYNLCIDWIARNLYFTYAESPSYIVKFDLAMWENGIIKFDKIFESKVYYDYLNVSPSMGILYYVSYNSNTEYRMMKYHLNGKIEQIVEINVCLYNYINYINFPMSNMIIDNMNNEELLIYWLNEDYIFVTDINISMCNTILHKKYPSNNIFKSMAIDKTYIYISASDNSSQFILYVLKKKYAGLKSINADDHVEKIIISSDKNMIHKIYAFDKSLQPYPLIRCLTPYEKVYNFENVNATANSIIINLPEPVVKSGCKKYNLPTTIYTISVSCLDNNLNKSEKFNVLTAERYYEIQNLTPFTEYNLKFTISNFYFDQLSINPLDSNVIRIKTNWGKLNAPENISGLGLTPTIAVVHWMPPKKVNCVAVTYEVHWKSVTLMNETQQRDKQFINMPKCMVDGRFFTKINLSLSVQDYLIYVRVYPINISDFYNESLNEIVHIFSEPNNITSSEVDINSMNISWISNINLTIFFTLEYKDIAAKKWQKMNYIKMNYINYNNEVIYHVENLKSGTSYKFRLILSYIEYEETFIWPADERFIFSTRG</sequence>
<feature type="domain" description="Fibronectin type-III" evidence="2">
    <location>
        <begin position="14"/>
        <end position="111"/>
    </location>
</feature>
<gene>
    <name evidence="3" type="ORF">EAG_12232</name>
</gene>
<dbReference type="SMART" id="SM00060">
    <property type="entry name" value="FN3"/>
    <property type="match status" value="4"/>
</dbReference>
<evidence type="ECO:0000259" key="2">
    <source>
        <dbReference type="PROSITE" id="PS50853"/>
    </source>
</evidence>
<accession>E2AKQ8</accession>
<name>E2AKQ8_CAMFO</name>
<dbReference type="Proteomes" id="UP000000311">
    <property type="component" value="Unassembled WGS sequence"/>
</dbReference>
<feature type="non-terminal residue" evidence="3">
    <location>
        <position position="1"/>
    </location>
</feature>
<dbReference type="PANTHER" id="PTHR13817:SF73">
    <property type="entry name" value="FIBRONECTIN TYPE-III DOMAIN-CONTAINING PROTEIN"/>
    <property type="match status" value="1"/>
</dbReference>
<keyword evidence="4" id="KW-1185">Reference proteome</keyword>
<dbReference type="Gene3D" id="2.120.10.30">
    <property type="entry name" value="TolB, C-terminal domain"/>
    <property type="match status" value="1"/>
</dbReference>
<dbReference type="CDD" id="cd00063">
    <property type="entry name" value="FN3"/>
    <property type="match status" value="2"/>
</dbReference>
<dbReference type="Pfam" id="PF00041">
    <property type="entry name" value="fn3"/>
    <property type="match status" value="1"/>
</dbReference>
<dbReference type="InterPro" id="IPR050964">
    <property type="entry name" value="Striated_Muscle_Regulatory"/>
</dbReference>
<dbReference type="OrthoDB" id="7549787at2759"/>
<proteinExistence type="predicted"/>
<dbReference type="InterPro" id="IPR013783">
    <property type="entry name" value="Ig-like_fold"/>
</dbReference>
<organism evidence="4">
    <name type="scientific">Camponotus floridanus</name>
    <name type="common">Florida carpenter ant</name>
    <dbReference type="NCBI Taxonomy" id="104421"/>
    <lineage>
        <taxon>Eukaryota</taxon>
        <taxon>Metazoa</taxon>
        <taxon>Ecdysozoa</taxon>
        <taxon>Arthropoda</taxon>
        <taxon>Hexapoda</taxon>
        <taxon>Insecta</taxon>
        <taxon>Pterygota</taxon>
        <taxon>Neoptera</taxon>
        <taxon>Endopterygota</taxon>
        <taxon>Hymenoptera</taxon>
        <taxon>Apocrita</taxon>
        <taxon>Aculeata</taxon>
        <taxon>Formicoidea</taxon>
        <taxon>Formicidae</taxon>
        <taxon>Formicinae</taxon>
        <taxon>Camponotus</taxon>
    </lineage>
</organism>
<dbReference type="Gene3D" id="2.60.40.10">
    <property type="entry name" value="Immunoglobulins"/>
    <property type="match status" value="2"/>
</dbReference>
<dbReference type="InParanoid" id="E2AKQ8"/>
<dbReference type="PANTHER" id="PTHR13817">
    <property type="entry name" value="TITIN"/>
    <property type="match status" value="1"/>
</dbReference>
<dbReference type="SUPFAM" id="SSF63825">
    <property type="entry name" value="YWTD domain"/>
    <property type="match status" value="1"/>
</dbReference>
<dbReference type="InterPro" id="IPR003961">
    <property type="entry name" value="FN3_dom"/>
</dbReference>
<feature type="non-terminal residue" evidence="3">
    <location>
        <position position="741"/>
    </location>
</feature>
<keyword evidence="3" id="KW-0418">Kinase</keyword>
<dbReference type="SUPFAM" id="SSF49265">
    <property type="entry name" value="Fibronectin type III"/>
    <property type="match status" value="2"/>
</dbReference>
<dbReference type="GO" id="GO:0016301">
    <property type="term" value="F:kinase activity"/>
    <property type="evidence" value="ECO:0007669"/>
    <property type="project" value="UniProtKB-KW"/>
</dbReference>
<dbReference type="InterPro" id="IPR036116">
    <property type="entry name" value="FN3_sf"/>
</dbReference>
<dbReference type="PROSITE" id="PS50853">
    <property type="entry name" value="FN3"/>
    <property type="match status" value="1"/>
</dbReference>
<keyword evidence="1" id="KW-0677">Repeat</keyword>
<reference evidence="3 4" key="1">
    <citation type="journal article" date="2010" name="Science">
        <title>Genomic comparison of the ants Camponotus floridanus and Harpegnathos saltator.</title>
        <authorList>
            <person name="Bonasio R."/>
            <person name="Zhang G."/>
            <person name="Ye C."/>
            <person name="Mutti N.S."/>
            <person name="Fang X."/>
            <person name="Qin N."/>
            <person name="Donahue G."/>
            <person name="Yang P."/>
            <person name="Li Q."/>
            <person name="Li C."/>
            <person name="Zhang P."/>
            <person name="Huang Z."/>
            <person name="Berger S.L."/>
            <person name="Reinberg D."/>
            <person name="Wang J."/>
            <person name="Liebig J."/>
        </authorList>
    </citation>
    <scope>NUCLEOTIDE SEQUENCE [LARGE SCALE GENOMIC DNA]</scope>
    <source>
        <strain evidence="4">C129</strain>
    </source>
</reference>
<dbReference type="EMBL" id="GL440375">
    <property type="protein sequence ID" value="EFN65981.1"/>
    <property type="molecule type" value="Genomic_DNA"/>
</dbReference>
<dbReference type="AlphaFoldDB" id="E2AKQ8"/>